<evidence type="ECO:0000259" key="6">
    <source>
        <dbReference type="SMART" id="SM00415"/>
    </source>
</evidence>
<sequence length="112" mass="12903">MASTSKTKKTKGSSARFPELLWAMVNNEDAIKECDKHILSNEGGTGIMIKSRNELASHLLPKYFNTRHFASFHRQPTNCGFKKLQDVERDDFVNENFKRGFPELQKNITKKK</sequence>
<evidence type="ECO:0000313" key="8">
    <source>
        <dbReference type="Proteomes" id="UP001159405"/>
    </source>
</evidence>
<dbReference type="SUPFAM" id="SSF46785">
    <property type="entry name" value="Winged helix' DNA-binding domain"/>
    <property type="match status" value="1"/>
</dbReference>
<comment type="subcellular location">
    <subcellularLocation>
        <location evidence="1">Nucleus</location>
    </subcellularLocation>
</comment>
<comment type="caution">
    <text evidence="7">The sequence shown here is derived from an EMBL/GenBank/DDBJ whole genome shotgun (WGS) entry which is preliminary data.</text>
</comment>
<dbReference type="Gene3D" id="1.10.10.10">
    <property type="entry name" value="Winged helix-like DNA-binding domain superfamily/Winged helix DNA-binding domain"/>
    <property type="match status" value="1"/>
</dbReference>
<keyword evidence="3" id="KW-0238">DNA-binding</keyword>
<keyword evidence="8" id="KW-1185">Reference proteome</keyword>
<organism evidence="7 8">
    <name type="scientific">Porites lobata</name>
    <dbReference type="NCBI Taxonomy" id="104759"/>
    <lineage>
        <taxon>Eukaryota</taxon>
        <taxon>Metazoa</taxon>
        <taxon>Cnidaria</taxon>
        <taxon>Anthozoa</taxon>
        <taxon>Hexacorallia</taxon>
        <taxon>Scleractinia</taxon>
        <taxon>Fungiina</taxon>
        <taxon>Poritidae</taxon>
        <taxon>Porites</taxon>
    </lineage>
</organism>
<evidence type="ECO:0000313" key="7">
    <source>
        <dbReference type="EMBL" id="CAH3179488.1"/>
    </source>
</evidence>
<dbReference type="InterPro" id="IPR036388">
    <property type="entry name" value="WH-like_DNA-bd_sf"/>
</dbReference>
<evidence type="ECO:0000256" key="5">
    <source>
        <dbReference type="RuleBase" id="RU004020"/>
    </source>
</evidence>
<gene>
    <name evidence="7" type="ORF">PLOB_00021917</name>
</gene>
<dbReference type="Pfam" id="PF00447">
    <property type="entry name" value="HSF_DNA-bind"/>
    <property type="match status" value="1"/>
</dbReference>
<proteinExistence type="inferred from homology"/>
<feature type="non-terminal residue" evidence="7">
    <location>
        <position position="112"/>
    </location>
</feature>
<dbReference type="InterPro" id="IPR036390">
    <property type="entry name" value="WH_DNA-bd_sf"/>
</dbReference>
<evidence type="ECO:0000256" key="1">
    <source>
        <dbReference type="ARBA" id="ARBA00004123"/>
    </source>
</evidence>
<reference evidence="7 8" key="1">
    <citation type="submission" date="2022-05" db="EMBL/GenBank/DDBJ databases">
        <authorList>
            <consortium name="Genoscope - CEA"/>
            <person name="William W."/>
        </authorList>
    </citation>
    <scope>NUCLEOTIDE SEQUENCE [LARGE SCALE GENOMIC DNA]</scope>
</reference>
<dbReference type="SMART" id="SM00415">
    <property type="entry name" value="HSF"/>
    <property type="match status" value="1"/>
</dbReference>
<evidence type="ECO:0000256" key="4">
    <source>
        <dbReference type="ARBA" id="ARBA00023242"/>
    </source>
</evidence>
<comment type="similarity">
    <text evidence="2 5">Belongs to the HSF family.</text>
</comment>
<dbReference type="EMBL" id="CALNXK010000257">
    <property type="protein sequence ID" value="CAH3179488.1"/>
    <property type="molecule type" value="Genomic_DNA"/>
</dbReference>
<protein>
    <recommendedName>
        <fullName evidence="6">HSF-type DNA-binding domain-containing protein</fullName>
    </recommendedName>
</protein>
<evidence type="ECO:0000256" key="3">
    <source>
        <dbReference type="ARBA" id="ARBA00023125"/>
    </source>
</evidence>
<dbReference type="InterPro" id="IPR000232">
    <property type="entry name" value="HSF_DNA-bd"/>
</dbReference>
<accession>A0ABN8RL36</accession>
<dbReference type="PANTHER" id="PTHR10015:SF427">
    <property type="entry name" value="HEAT SHOCK FACTOR PROTEIN"/>
    <property type="match status" value="1"/>
</dbReference>
<feature type="domain" description="HSF-type DNA-binding" evidence="6">
    <location>
        <begin position="13"/>
        <end position="111"/>
    </location>
</feature>
<name>A0ABN8RL36_9CNID</name>
<keyword evidence="4" id="KW-0539">Nucleus</keyword>
<dbReference type="Proteomes" id="UP001159405">
    <property type="component" value="Unassembled WGS sequence"/>
</dbReference>
<dbReference type="PANTHER" id="PTHR10015">
    <property type="entry name" value="HEAT SHOCK TRANSCRIPTION FACTOR"/>
    <property type="match status" value="1"/>
</dbReference>
<evidence type="ECO:0000256" key="2">
    <source>
        <dbReference type="ARBA" id="ARBA00006403"/>
    </source>
</evidence>